<feature type="domain" description="ABC transmembrane type-1" evidence="7">
    <location>
        <begin position="21"/>
        <end position="200"/>
    </location>
</feature>
<dbReference type="SUPFAM" id="SSF161098">
    <property type="entry name" value="MetI-like"/>
    <property type="match status" value="1"/>
</dbReference>
<dbReference type="PROSITE" id="PS50928">
    <property type="entry name" value="ABC_TM1"/>
    <property type="match status" value="1"/>
</dbReference>
<keyword evidence="2 6" id="KW-0813">Transport</keyword>
<evidence type="ECO:0000256" key="6">
    <source>
        <dbReference type="RuleBase" id="RU363032"/>
    </source>
</evidence>
<accession>A0A939MGA7</accession>
<proteinExistence type="inferred from homology"/>
<dbReference type="GO" id="GO:0031460">
    <property type="term" value="P:glycine betaine transport"/>
    <property type="evidence" value="ECO:0007669"/>
    <property type="project" value="TreeGrafter"/>
</dbReference>
<dbReference type="Proteomes" id="UP000664382">
    <property type="component" value="Unassembled WGS sequence"/>
</dbReference>
<dbReference type="InterPro" id="IPR035906">
    <property type="entry name" value="MetI-like_sf"/>
</dbReference>
<organism evidence="8 9">
    <name type="scientific">Leucobacter weissii</name>
    <dbReference type="NCBI Taxonomy" id="1983706"/>
    <lineage>
        <taxon>Bacteria</taxon>
        <taxon>Bacillati</taxon>
        <taxon>Actinomycetota</taxon>
        <taxon>Actinomycetes</taxon>
        <taxon>Micrococcales</taxon>
        <taxon>Microbacteriaceae</taxon>
        <taxon>Leucobacter</taxon>
    </lineage>
</organism>
<sequence length="215" mass="23069">MSFAELLDYFEYNWEALLELTAEHAWMSFVALAVSIAIGFPLGLLLLGRPRIENFALTTAGILYTIPSLALLAILVPITGLGIETVVIALVLYSLLVIMRNVLMGLTSTPAELLDAAEGIGLNPRQVLWRVRMPLALPYFAGGIRVAGVSIIGMATLAAWVGAGGLGTPIFRGIAQIDFAQIFAGTILVFAIGVVFDLALALLERSLKKRMGVER</sequence>
<comment type="similarity">
    <text evidence="6">Belongs to the binding-protein-dependent transport system permease family.</text>
</comment>
<evidence type="ECO:0000256" key="4">
    <source>
        <dbReference type="ARBA" id="ARBA00022989"/>
    </source>
</evidence>
<dbReference type="AlphaFoldDB" id="A0A939MGA7"/>
<keyword evidence="3 6" id="KW-0812">Transmembrane</keyword>
<dbReference type="PANTHER" id="PTHR30177:SF4">
    <property type="entry name" value="OSMOPROTECTANT IMPORT PERMEASE PROTEIN OSMW"/>
    <property type="match status" value="1"/>
</dbReference>
<dbReference type="CDD" id="cd06261">
    <property type="entry name" value="TM_PBP2"/>
    <property type="match status" value="1"/>
</dbReference>
<feature type="transmembrane region" description="Helical" evidence="6">
    <location>
        <begin position="55"/>
        <end position="75"/>
    </location>
</feature>
<evidence type="ECO:0000256" key="3">
    <source>
        <dbReference type="ARBA" id="ARBA00022692"/>
    </source>
</evidence>
<evidence type="ECO:0000256" key="1">
    <source>
        <dbReference type="ARBA" id="ARBA00004141"/>
    </source>
</evidence>
<feature type="transmembrane region" description="Helical" evidence="6">
    <location>
        <begin position="81"/>
        <end position="99"/>
    </location>
</feature>
<keyword evidence="4 6" id="KW-1133">Transmembrane helix</keyword>
<dbReference type="RefSeq" id="WP_208094992.1">
    <property type="nucleotide sequence ID" value="NZ_JAGDYM010000001.1"/>
</dbReference>
<name>A0A939MGA7_9MICO</name>
<evidence type="ECO:0000256" key="5">
    <source>
        <dbReference type="ARBA" id="ARBA00023136"/>
    </source>
</evidence>
<dbReference type="InterPro" id="IPR051204">
    <property type="entry name" value="ABC_transp_perm/SBD"/>
</dbReference>
<dbReference type="Gene3D" id="1.10.3720.10">
    <property type="entry name" value="MetI-like"/>
    <property type="match status" value="1"/>
</dbReference>
<protein>
    <submittedName>
        <fullName evidence="8">ABC transporter permease</fullName>
    </submittedName>
</protein>
<reference evidence="8" key="1">
    <citation type="submission" date="2021-03" db="EMBL/GenBank/DDBJ databases">
        <title>Leucobacter chromiisoli sp. nov., isolated from chromium-containing soil of chemical plant.</title>
        <authorList>
            <person name="Xu Z."/>
        </authorList>
    </citation>
    <scope>NUCLEOTIDE SEQUENCE</scope>
    <source>
        <strain evidence="8">S27</strain>
    </source>
</reference>
<feature type="transmembrane region" description="Helical" evidence="6">
    <location>
        <begin position="25"/>
        <end position="48"/>
    </location>
</feature>
<keyword evidence="5 6" id="KW-0472">Membrane</keyword>
<dbReference type="GO" id="GO:0055085">
    <property type="term" value="P:transmembrane transport"/>
    <property type="evidence" value="ECO:0007669"/>
    <property type="project" value="InterPro"/>
</dbReference>
<evidence type="ECO:0000256" key="2">
    <source>
        <dbReference type="ARBA" id="ARBA00022448"/>
    </source>
</evidence>
<comment type="caution">
    <text evidence="8">The sequence shown here is derived from an EMBL/GenBank/DDBJ whole genome shotgun (WGS) entry which is preliminary data.</text>
</comment>
<dbReference type="InterPro" id="IPR000515">
    <property type="entry name" value="MetI-like"/>
</dbReference>
<evidence type="ECO:0000259" key="7">
    <source>
        <dbReference type="PROSITE" id="PS50928"/>
    </source>
</evidence>
<dbReference type="Pfam" id="PF00528">
    <property type="entry name" value="BPD_transp_1"/>
    <property type="match status" value="1"/>
</dbReference>
<evidence type="ECO:0000313" key="8">
    <source>
        <dbReference type="EMBL" id="MBO1900344.1"/>
    </source>
</evidence>
<keyword evidence="9" id="KW-1185">Reference proteome</keyword>
<dbReference type="PANTHER" id="PTHR30177">
    <property type="entry name" value="GLYCINE BETAINE/L-PROLINE TRANSPORT SYSTEM PERMEASE PROTEIN PROW"/>
    <property type="match status" value="1"/>
</dbReference>
<feature type="transmembrane region" description="Helical" evidence="6">
    <location>
        <begin position="182"/>
        <end position="203"/>
    </location>
</feature>
<dbReference type="GO" id="GO:0005886">
    <property type="term" value="C:plasma membrane"/>
    <property type="evidence" value="ECO:0007669"/>
    <property type="project" value="UniProtKB-SubCell"/>
</dbReference>
<feature type="transmembrane region" description="Helical" evidence="6">
    <location>
        <begin position="135"/>
        <end position="162"/>
    </location>
</feature>
<gene>
    <name evidence="8" type="ORF">J4H92_00080</name>
</gene>
<comment type="subcellular location">
    <subcellularLocation>
        <location evidence="6">Cell membrane</location>
        <topology evidence="6">Multi-pass membrane protein</topology>
    </subcellularLocation>
    <subcellularLocation>
        <location evidence="1">Membrane</location>
        <topology evidence="1">Multi-pass membrane protein</topology>
    </subcellularLocation>
</comment>
<evidence type="ECO:0000313" key="9">
    <source>
        <dbReference type="Proteomes" id="UP000664382"/>
    </source>
</evidence>
<dbReference type="EMBL" id="JAGDYM010000001">
    <property type="protein sequence ID" value="MBO1900344.1"/>
    <property type="molecule type" value="Genomic_DNA"/>
</dbReference>